<evidence type="ECO:0000256" key="2">
    <source>
        <dbReference type="SAM" id="Coils"/>
    </source>
</evidence>
<dbReference type="Gene3D" id="2.40.50.90">
    <property type="match status" value="4"/>
</dbReference>
<dbReference type="Gene3D" id="2.30.30.140">
    <property type="match status" value="1"/>
</dbReference>
<dbReference type="PANTHER" id="PTHR12302:SF2">
    <property type="entry name" value="STAPHYLOCOCCAL NUCLEASE DOMAIN-CONTAINING PROTEIN 1"/>
    <property type="match status" value="1"/>
</dbReference>
<dbReference type="Pfam" id="PF00567">
    <property type="entry name" value="TUDOR"/>
    <property type="match status" value="1"/>
</dbReference>
<dbReference type="Proteomes" id="UP000218231">
    <property type="component" value="Unassembled WGS sequence"/>
</dbReference>
<dbReference type="Pfam" id="PF00565">
    <property type="entry name" value="SNase"/>
    <property type="match status" value="4"/>
</dbReference>
<proteinExistence type="predicted"/>
<dbReference type="SUPFAM" id="SSF50199">
    <property type="entry name" value="Staphylococcal nuclease"/>
    <property type="match status" value="4"/>
</dbReference>
<comment type="caution">
    <text evidence="5">The sequence shown here is derived from an EMBL/GenBank/DDBJ whole genome shotgun (WGS) entry which is preliminary data.</text>
</comment>
<dbReference type="GO" id="GO:0005829">
    <property type="term" value="C:cytosol"/>
    <property type="evidence" value="ECO:0007669"/>
    <property type="project" value="TreeGrafter"/>
</dbReference>
<keyword evidence="2" id="KW-0175">Coiled coil</keyword>
<dbReference type="AlphaFoldDB" id="A0A2A2M1L6"/>
<dbReference type="GO" id="GO:0005634">
    <property type="term" value="C:nucleus"/>
    <property type="evidence" value="ECO:0007669"/>
    <property type="project" value="TreeGrafter"/>
</dbReference>
<evidence type="ECO:0000256" key="1">
    <source>
        <dbReference type="ARBA" id="ARBA00017230"/>
    </source>
</evidence>
<evidence type="ECO:0000259" key="4">
    <source>
        <dbReference type="PROSITE" id="PS50830"/>
    </source>
</evidence>
<feature type="domain" description="Tudor" evidence="3">
    <location>
        <begin position="481"/>
        <end position="539"/>
    </location>
</feature>
<dbReference type="PROSITE" id="PS50304">
    <property type="entry name" value="TUDOR"/>
    <property type="match status" value="1"/>
</dbReference>
<dbReference type="PROSITE" id="PS50830">
    <property type="entry name" value="TNASE_3"/>
    <property type="match status" value="2"/>
</dbReference>
<sequence length="656" mass="73512">MEGRSEPYAEEAKFFVEQRLLQQDVQVVLESTSNNNLVGSIIHPKGNIAESLLREGYAKQAKEKRMRLWKAYAPSAASSGDRKSFSAKVLEVVLSDSLIVQKDDGQEMKIHLSSIRLPRDPEDKPVPGRPFRPLYDIPFMFQAREYLRKKCIGKKVAVTIDYVQAASEQFPEKTCCTVKVADTNLAEALLQRGLAKAVRHRSDDENRSAEYDALLAAEATAEKEKKGLFAERTDAKTGEKKGTQRITEVQGDLAKSKQFLSTFQRTGKVEGVVEFVTSGSRFRVYIPKESVVITFLLGGINCPKGARSGASGPAGQAEPYSDEATAFSRKAVLQREVELEMEALDKTGNFIGYMFVPQTEGGRPQNLSELLLTEGLASLHFTAERSSHYTALSNAEAKARNARKNIWTDFKEEKVDEQAEQQAQDTSERKVNFRKFAVTEVQKGALRFYAQNVDDGPKLEKLTSELREHLKNNEPVPGAYNARRGDLCAAVFSLDGQWYRARIESIKMGVAEVLFVDYGNRQSMDVSKLAQLPGQFASFPPAAKEFAIALAAIPNDKEYANQCTEVLTQYLFEVGTIELNVEYRVGTLEYVQVMIDLSGKRTDLAKDLVENGWALADKRREARLQNLVEQYAEAEKQARRRRLNIWEFGDFTGSEI</sequence>
<feature type="domain" description="TNase-like" evidence="4">
    <location>
        <begin position="83"/>
        <end position="231"/>
    </location>
</feature>
<dbReference type="STRING" id="2018661.A0A2A2M1L6"/>
<dbReference type="InterPro" id="IPR047386">
    <property type="entry name" value="Tudor_TDRD11"/>
</dbReference>
<dbReference type="FunFam" id="2.30.30.140:FF:000018">
    <property type="entry name" value="Serine/threonine-protein kinase 31"/>
    <property type="match status" value="1"/>
</dbReference>
<dbReference type="PANTHER" id="PTHR12302">
    <property type="entry name" value="EBNA2 BINDING PROTEIN P100"/>
    <property type="match status" value="1"/>
</dbReference>
<accession>A0A2A2M1L6</accession>
<dbReference type="GO" id="GO:0004518">
    <property type="term" value="F:nuclease activity"/>
    <property type="evidence" value="ECO:0007669"/>
    <property type="project" value="TreeGrafter"/>
</dbReference>
<dbReference type="CDD" id="cd20433">
    <property type="entry name" value="Tudor_TDRD11"/>
    <property type="match status" value="1"/>
</dbReference>
<dbReference type="GO" id="GO:0003723">
    <property type="term" value="F:RNA binding"/>
    <property type="evidence" value="ECO:0007669"/>
    <property type="project" value="TreeGrafter"/>
</dbReference>
<dbReference type="CDD" id="cd00175">
    <property type="entry name" value="SNc"/>
    <property type="match status" value="1"/>
</dbReference>
<keyword evidence="6" id="KW-1185">Reference proteome</keyword>
<gene>
    <name evidence="5" type="ORF">WR25_15357</name>
</gene>
<dbReference type="InterPro" id="IPR002999">
    <property type="entry name" value="Tudor"/>
</dbReference>
<dbReference type="SMART" id="SM00333">
    <property type="entry name" value="TUDOR"/>
    <property type="match status" value="1"/>
</dbReference>
<evidence type="ECO:0000313" key="6">
    <source>
        <dbReference type="Proteomes" id="UP000218231"/>
    </source>
</evidence>
<evidence type="ECO:0000313" key="5">
    <source>
        <dbReference type="EMBL" id="PAV92346.1"/>
    </source>
</evidence>
<dbReference type="SUPFAM" id="SSF63748">
    <property type="entry name" value="Tudor/PWWP/MBT"/>
    <property type="match status" value="1"/>
</dbReference>
<dbReference type="FunFam" id="2.40.50.90:FF:000001">
    <property type="entry name" value="Staphylococcal nuclease domain-containing protein"/>
    <property type="match status" value="1"/>
</dbReference>
<dbReference type="OrthoDB" id="10023235at2759"/>
<name>A0A2A2M1L6_9BILA</name>
<reference evidence="5 6" key="1">
    <citation type="journal article" date="2017" name="Curr. Biol.">
        <title>Genome architecture and evolution of a unichromosomal asexual nematode.</title>
        <authorList>
            <person name="Fradin H."/>
            <person name="Zegar C."/>
            <person name="Gutwein M."/>
            <person name="Lucas J."/>
            <person name="Kovtun M."/>
            <person name="Corcoran D."/>
            <person name="Baugh L.R."/>
            <person name="Kiontke K."/>
            <person name="Gunsalus K."/>
            <person name="Fitch D.H."/>
            <person name="Piano F."/>
        </authorList>
    </citation>
    <scope>NUCLEOTIDE SEQUENCE [LARGE SCALE GENOMIC DNA]</scope>
    <source>
        <strain evidence="5">PF1309</strain>
    </source>
</reference>
<dbReference type="EMBL" id="LIAE01006237">
    <property type="protein sequence ID" value="PAV92346.1"/>
    <property type="molecule type" value="Genomic_DNA"/>
</dbReference>
<evidence type="ECO:0000259" key="3">
    <source>
        <dbReference type="PROSITE" id="PS50304"/>
    </source>
</evidence>
<feature type="coiled-coil region" evidence="2">
    <location>
        <begin position="617"/>
        <end position="644"/>
    </location>
</feature>
<organism evidence="5 6">
    <name type="scientific">Diploscapter pachys</name>
    <dbReference type="NCBI Taxonomy" id="2018661"/>
    <lineage>
        <taxon>Eukaryota</taxon>
        <taxon>Metazoa</taxon>
        <taxon>Ecdysozoa</taxon>
        <taxon>Nematoda</taxon>
        <taxon>Chromadorea</taxon>
        <taxon>Rhabditida</taxon>
        <taxon>Rhabditina</taxon>
        <taxon>Rhabditomorpha</taxon>
        <taxon>Rhabditoidea</taxon>
        <taxon>Rhabditidae</taxon>
        <taxon>Diploscapter</taxon>
    </lineage>
</organism>
<dbReference type="GO" id="GO:0006402">
    <property type="term" value="P:mRNA catabolic process"/>
    <property type="evidence" value="ECO:0007669"/>
    <property type="project" value="TreeGrafter"/>
</dbReference>
<dbReference type="InterPro" id="IPR016071">
    <property type="entry name" value="Staphylococal_nuclease_OB-fold"/>
</dbReference>
<dbReference type="InterPro" id="IPR035437">
    <property type="entry name" value="SNase_OB-fold_sf"/>
</dbReference>
<feature type="domain" description="TNase-like" evidence="4">
    <location>
        <begin position="267"/>
        <end position="409"/>
    </location>
</feature>
<protein>
    <recommendedName>
        <fullName evidence="1">Staphylococcal nuclease domain-containing protein 1</fullName>
    </recommendedName>
</protein>
<dbReference type="SMART" id="SM00318">
    <property type="entry name" value="SNc"/>
    <property type="match status" value="3"/>
</dbReference>